<accession>A0A6L7CTJ8</accession>
<protein>
    <recommendedName>
        <fullName evidence="3">Glutamate--cysteine ligase</fullName>
    </recommendedName>
</protein>
<sequence length="112" mass="12667">AHWLLTERPFKHQEKDYLLYKFNRFQACRYGLEGVITDPHTGDRRPLTEDTLRLLEKIAPSAHKIGASSAIEALHRQVVSGLNEAQLMRDFVADGGSLIGLVKKHCEIWAGD</sequence>
<dbReference type="PANTHER" id="PTHR36510">
    <property type="entry name" value="GLUTAMATE--CYSTEINE LIGASE 2-RELATED"/>
    <property type="match status" value="1"/>
</dbReference>
<name>A0A6L7CTJ8_ECOLX</name>
<dbReference type="InterPro" id="IPR006336">
    <property type="entry name" value="GCS2"/>
</dbReference>
<evidence type="ECO:0000313" key="2">
    <source>
        <dbReference type="Proteomes" id="UP000480485"/>
    </source>
</evidence>
<dbReference type="InterPro" id="IPR050141">
    <property type="entry name" value="GCL_type2/YbdK_subfam"/>
</dbReference>
<feature type="non-terminal residue" evidence="1">
    <location>
        <position position="1"/>
    </location>
</feature>
<gene>
    <name evidence="1" type="ORF">GP954_28015</name>
</gene>
<organism evidence="1 2">
    <name type="scientific">Escherichia coli</name>
    <dbReference type="NCBI Taxonomy" id="562"/>
    <lineage>
        <taxon>Bacteria</taxon>
        <taxon>Pseudomonadati</taxon>
        <taxon>Pseudomonadota</taxon>
        <taxon>Gammaproteobacteria</taxon>
        <taxon>Enterobacterales</taxon>
        <taxon>Enterobacteriaceae</taxon>
        <taxon>Escherichia</taxon>
    </lineage>
</organism>
<dbReference type="GO" id="GO:0016879">
    <property type="term" value="F:ligase activity, forming carbon-nitrogen bonds"/>
    <property type="evidence" value="ECO:0007669"/>
    <property type="project" value="UniProtKB-ARBA"/>
</dbReference>
<evidence type="ECO:0008006" key="3">
    <source>
        <dbReference type="Google" id="ProtNLM"/>
    </source>
</evidence>
<dbReference type="InterPro" id="IPR014746">
    <property type="entry name" value="Gln_synth/guanido_kin_cat_dom"/>
</dbReference>
<evidence type="ECO:0000313" key="1">
    <source>
        <dbReference type="EMBL" id="MWT88938.1"/>
    </source>
</evidence>
<dbReference type="SUPFAM" id="SSF55931">
    <property type="entry name" value="Glutamine synthetase/guanido kinase"/>
    <property type="match status" value="1"/>
</dbReference>
<reference evidence="1 2" key="1">
    <citation type="submission" date="2019-12" db="EMBL/GenBank/DDBJ databases">
        <title>Enteriobacteria Tanzani isolates_8377-8380.</title>
        <authorList>
            <person name="Subbiah M."/>
            <person name="Call D."/>
        </authorList>
    </citation>
    <scope>NUCLEOTIDE SEQUENCE [LARGE SCALE GENOMIC DNA]</scope>
    <source>
        <strain evidence="1 2">8378wC7</strain>
    </source>
</reference>
<dbReference type="EMBL" id="WTRN01001933">
    <property type="protein sequence ID" value="MWT88938.1"/>
    <property type="molecule type" value="Genomic_DNA"/>
</dbReference>
<proteinExistence type="predicted"/>
<dbReference type="Pfam" id="PF04107">
    <property type="entry name" value="GCS2"/>
    <property type="match status" value="1"/>
</dbReference>
<dbReference type="AlphaFoldDB" id="A0A6L7CTJ8"/>
<dbReference type="PANTHER" id="PTHR36510:SF1">
    <property type="entry name" value="GLUTAMATE--CYSTEINE LIGASE 2-RELATED"/>
    <property type="match status" value="1"/>
</dbReference>
<dbReference type="Proteomes" id="UP000480485">
    <property type="component" value="Unassembled WGS sequence"/>
</dbReference>
<dbReference type="Gene3D" id="3.30.590.20">
    <property type="match status" value="1"/>
</dbReference>
<comment type="caution">
    <text evidence="1">The sequence shown here is derived from an EMBL/GenBank/DDBJ whole genome shotgun (WGS) entry which is preliminary data.</text>
</comment>